<dbReference type="NCBIfam" id="TIGR04364">
    <property type="entry name" value="methyltran_FxLD"/>
    <property type="match status" value="1"/>
</dbReference>
<evidence type="ECO:0000256" key="1">
    <source>
        <dbReference type="ARBA" id="ARBA00004496"/>
    </source>
</evidence>
<evidence type="ECO:0000313" key="13">
    <source>
        <dbReference type="EMBL" id="UOE21092.1"/>
    </source>
</evidence>
<keyword evidence="6 13" id="KW-0489">Methyltransferase</keyword>
<dbReference type="PANTHER" id="PTHR11579">
    <property type="entry name" value="PROTEIN-L-ISOASPARTATE O-METHYLTRANSFERASE"/>
    <property type="match status" value="1"/>
</dbReference>
<organism evidence="13 14">
    <name type="scientific">Thermobifida halotolerans</name>
    <dbReference type="NCBI Taxonomy" id="483545"/>
    <lineage>
        <taxon>Bacteria</taxon>
        <taxon>Bacillati</taxon>
        <taxon>Actinomycetota</taxon>
        <taxon>Actinomycetes</taxon>
        <taxon>Streptosporangiales</taxon>
        <taxon>Nocardiopsidaceae</taxon>
        <taxon>Thermobifida</taxon>
    </lineage>
</organism>
<evidence type="ECO:0000256" key="3">
    <source>
        <dbReference type="ARBA" id="ARBA00011890"/>
    </source>
</evidence>
<dbReference type="RefSeq" id="WP_068690570.1">
    <property type="nucleotide sequence ID" value="NZ_CP063196.1"/>
</dbReference>
<proteinExistence type="inferred from homology"/>
<accession>A0A399FWT3</accession>
<gene>
    <name evidence="13" type="primary">fxlM</name>
    <name evidence="13" type="ORF">NI17_008080</name>
</gene>
<dbReference type="EMBL" id="CP063196">
    <property type="protein sequence ID" value="UOE21092.1"/>
    <property type="molecule type" value="Genomic_DNA"/>
</dbReference>
<dbReference type="GO" id="GO:0005737">
    <property type="term" value="C:cytoplasm"/>
    <property type="evidence" value="ECO:0007669"/>
    <property type="project" value="UniProtKB-SubCell"/>
</dbReference>
<dbReference type="GO" id="GO:0004719">
    <property type="term" value="F:protein-L-isoaspartate (D-aspartate) O-methyltransferase activity"/>
    <property type="evidence" value="ECO:0007669"/>
    <property type="project" value="UniProtKB-EC"/>
</dbReference>
<comment type="similarity">
    <text evidence="2">Belongs to the methyltransferase superfamily. L-isoaspartyl/D-aspartyl protein methyltransferase family.</text>
</comment>
<reference evidence="13" key="1">
    <citation type="submission" date="2020-10" db="EMBL/GenBank/DDBJ databases">
        <title>De novo genome project of the cellulose decomposer Thermobifida halotolerans type strain.</title>
        <authorList>
            <person name="Nagy I."/>
            <person name="Horvath B."/>
            <person name="Kukolya J."/>
            <person name="Nagy I."/>
            <person name="Orsini M."/>
        </authorList>
    </citation>
    <scope>NUCLEOTIDE SEQUENCE</scope>
    <source>
        <strain evidence="13">DSM 44931</strain>
    </source>
</reference>
<dbReference type="InterPro" id="IPR027573">
    <property type="entry name" value="Methyltran_FxLD"/>
</dbReference>
<dbReference type="Pfam" id="PF01135">
    <property type="entry name" value="PCMT"/>
    <property type="match status" value="1"/>
</dbReference>
<dbReference type="InterPro" id="IPR000682">
    <property type="entry name" value="PCMT"/>
</dbReference>
<evidence type="ECO:0000256" key="6">
    <source>
        <dbReference type="ARBA" id="ARBA00022603"/>
    </source>
</evidence>
<evidence type="ECO:0000256" key="4">
    <source>
        <dbReference type="ARBA" id="ARBA00013346"/>
    </source>
</evidence>
<dbReference type="SUPFAM" id="SSF53335">
    <property type="entry name" value="S-adenosyl-L-methionine-dependent methyltransferases"/>
    <property type="match status" value="1"/>
</dbReference>
<feature type="region of interest" description="Disordered" evidence="12">
    <location>
        <begin position="1"/>
        <end position="20"/>
    </location>
</feature>
<evidence type="ECO:0000256" key="12">
    <source>
        <dbReference type="SAM" id="MobiDB-lite"/>
    </source>
</evidence>
<protein>
    <recommendedName>
        <fullName evidence="4">Protein-L-isoaspartate O-methyltransferase</fullName>
        <ecNumber evidence="3">2.1.1.77</ecNumber>
    </recommendedName>
    <alternativeName>
        <fullName evidence="11">L-isoaspartyl protein carboxyl methyltransferase</fullName>
    </alternativeName>
    <alternativeName>
        <fullName evidence="9">Protein L-isoaspartyl methyltransferase</fullName>
    </alternativeName>
    <alternativeName>
        <fullName evidence="10">Protein-beta-aspartate methyltransferase</fullName>
    </alternativeName>
</protein>
<keyword evidence="7" id="KW-0808">Transferase</keyword>
<keyword evidence="14" id="KW-1185">Reference proteome</keyword>
<dbReference type="OrthoDB" id="4035289at2"/>
<keyword evidence="5" id="KW-0963">Cytoplasm</keyword>
<dbReference type="EC" id="2.1.1.77" evidence="3"/>
<dbReference type="Gene3D" id="3.40.50.150">
    <property type="entry name" value="Vaccinia Virus protein VP39"/>
    <property type="match status" value="1"/>
</dbReference>
<dbReference type="PANTHER" id="PTHR11579:SF0">
    <property type="entry name" value="PROTEIN-L-ISOASPARTATE(D-ASPARTATE) O-METHYLTRANSFERASE"/>
    <property type="match status" value="1"/>
</dbReference>
<dbReference type="KEGG" id="thao:NI17_008080"/>
<sequence>MTTQRERDSDADSSPDTPEARALREAMVDRVLAWRAELGQGLADNVRDAMRAVPRHLFTPGASLEEAYADDVVRMKHGADGTVLSSVSAPSVVALMLDQLRVEPGHRVLEIGSGGYNAALLAELVGPDGEVTSVDIDPDVVARARAALAATGYDRVRVVCGDGESGAAERAPFDRIVVTVEAWDIPPAWVEQLAGGGRLVLPLRVRGLTRSVVLEREGDHLADRGYELCGFVPMQGAGERRERRVPVHGEPGARIELLLDDDRDVDAEALSAALAGERAEAWSGATVGRMEPFDDLDLWLASSLHGFCRLTAEQGALDRGLVRPFWPRGNPALVEDGGFAYRVLRLVAPDSSRHELGAYAHGSDAQRVADRFVEQVRVWDRDHRGSRARYTVHPAHTPDEHLPRGLVVDKRHTRITLSWP</sequence>
<comment type="subcellular location">
    <subcellularLocation>
        <location evidence="1">Cytoplasm</location>
    </subcellularLocation>
</comment>
<keyword evidence="8" id="KW-0949">S-adenosyl-L-methionine</keyword>
<evidence type="ECO:0000256" key="8">
    <source>
        <dbReference type="ARBA" id="ARBA00022691"/>
    </source>
</evidence>
<evidence type="ECO:0000256" key="5">
    <source>
        <dbReference type="ARBA" id="ARBA00022490"/>
    </source>
</evidence>
<name>A0A399FWT3_9ACTN</name>
<dbReference type="AlphaFoldDB" id="A0A399FWT3"/>
<evidence type="ECO:0000256" key="2">
    <source>
        <dbReference type="ARBA" id="ARBA00005369"/>
    </source>
</evidence>
<dbReference type="Proteomes" id="UP000265719">
    <property type="component" value="Chromosome"/>
</dbReference>
<evidence type="ECO:0000256" key="10">
    <source>
        <dbReference type="ARBA" id="ARBA00031323"/>
    </source>
</evidence>
<evidence type="ECO:0000256" key="9">
    <source>
        <dbReference type="ARBA" id="ARBA00030757"/>
    </source>
</evidence>
<feature type="compositionally biased region" description="Basic and acidic residues" evidence="12">
    <location>
        <begin position="1"/>
        <end position="10"/>
    </location>
</feature>
<dbReference type="InterPro" id="IPR029063">
    <property type="entry name" value="SAM-dependent_MTases_sf"/>
</dbReference>
<evidence type="ECO:0000256" key="7">
    <source>
        <dbReference type="ARBA" id="ARBA00022679"/>
    </source>
</evidence>
<dbReference type="CDD" id="cd02440">
    <property type="entry name" value="AdoMet_MTases"/>
    <property type="match status" value="1"/>
</dbReference>
<dbReference type="GO" id="GO:0032259">
    <property type="term" value="P:methylation"/>
    <property type="evidence" value="ECO:0007669"/>
    <property type="project" value="UniProtKB-KW"/>
</dbReference>
<evidence type="ECO:0000256" key="11">
    <source>
        <dbReference type="ARBA" id="ARBA00031350"/>
    </source>
</evidence>
<evidence type="ECO:0000313" key="14">
    <source>
        <dbReference type="Proteomes" id="UP000265719"/>
    </source>
</evidence>